<dbReference type="Proteomes" id="UP000197468">
    <property type="component" value="Unassembled WGS sequence"/>
</dbReference>
<evidence type="ECO:0008006" key="3">
    <source>
        <dbReference type="Google" id="ProtNLM"/>
    </source>
</evidence>
<reference evidence="1 2" key="1">
    <citation type="journal article" date="2008" name="Int. J. Syst. Evol. Microbiol.">
        <title>Description of Roseateles aquatilis sp. nov. and Roseateles terrae sp. nov., in the class Betaproteobacteria, and emended description of the genus Roseateles.</title>
        <authorList>
            <person name="Gomila M."/>
            <person name="Bowien B."/>
            <person name="Falsen E."/>
            <person name="Moore E.R."/>
            <person name="Lalucat J."/>
        </authorList>
    </citation>
    <scope>NUCLEOTIDE SEQUENCE [LARGE SCALE GENOMIC DNA]</scope>
    <source>
        <strain evidence="1 2">CCUG 48205</strain>
    </source>
</reference>
<comment type="caution">
    <text evidence="1">The sequence shown here is derived from an EMBL/GenBank/DDBJ whole genome shotgun (WGS) entry which is preliminary data.</text>
</comment>
<gene>
    <name evidence="1" type="ORF">CDN99_20060</name>
</gene>
<protein>
    <recommendedName>
        <fullName evidence="3">DUF416 domain-containing protein</fullName>
    </recommendedName>
</protein>
<dbReference type="InterPro" id="IPR023381">
    <property type="entry name" value="YP001051499.1-like_dom_sf"/>
</dbReference>
<dbReference type="OrthoDB" id="9799145at2"/>
<sequence length="202" mass="23135">MKTFDEELLKTDLAELSERAMLAFATATATRQLVSYELYALEAEIQEVKRPREILTCLWTEISYPASERVVWSEHLEEMTSLLPEDGDRWTVWHALAEDALASLMYAIRCLMKPDAQEAAWAGRRAYEATDQAAIRMLNLDPNDFDSEIAISSHPIVQRELAHQREDVALLRAGEFEVVRHNSYLNVILNQQEISLLRQKGS</sequence>
<dbReference type="RefSeq" id="WP_088386661.1">
    <property type="nucleotide sequence ID" value="NZ_NIOF01000010.1"/>
</dbReference>
<dbReference type="EMBL" id="NIOF01000010">
    <property type="protein sequence ID" value="OWQ86993.1"/>
    <property type="molecule type" value="Genomic_DNA"/>
</dbReference>
<proteinExistence type="predicted"/>
<organism evidence="1 2">
    <name type="scientific">Roseateles aquatilis</name>
    <dbReference type="NCBI Taxonomy" id="431061"/>
    <lineage>
        <taxon>Bacteria</taxon>
        <taxon>Pseudomonadati</taxon>
        <taxon>Pseudomonadota</taxon>
        <taxon>Betaproteobacteria</taxon>
        <taxon>Burkholderiales</taxon>
        <taxon>Sphaerotilaceae</taxon>
        <taxon>Roseateles</taxon>
    </lineage>
</organism>
<dbReference type="Pfam" id="PF04222">
    <property type="entry name" value="DUF416"/>
    <property type="match status" value="1"/>
</dbReference>
<accession>A0A246J352</accession>
<evidence type="ECO:0000313" key="2">
    <source>
        <dbReference type="Proteomes" id="UP000197468"/>
    </source>
</evidence>
<name>A0A246J352_9BURK</name>
<dbReference type="InterPro" id="IPR007338">
    <property type="entry name" value="DUF416"/>
</dbReference>
<dbReference type="Gene3D" id="1.20.1590.10">
    <property type="entry name" value="YP_001051499.1 domain like"/>
    <property type="match status" value="1"/>
</dbReference>
<evidence type="ECO:0000313" key="1">
    <source>
        <dbReference type="EMBL" id="OWQ86993.1"/>
    </source>
</evidence>
<dbReference type="AlphaFoldDB" id="A0A246J352"/>
<keyword evidence="2" id="KW-1185">Reference proteome</keyword>